<dbReference type="GeneID" id="14904623"/>
<dbReference type="OMA" id="SHNEAFE"/>
<dbReference type="EC" id="3.6.3.14" evidence="5"/>
<evidence type="ECO:0000259" key="4">
    <source>
        <dbReference type="PROSITE" id="PS50072"/>
    </source>
</evidence>
<sequence length="499" mass="59748">MSNIYQQQPPTSGKVILITTIGDIDIEIWANETPKTCRNFIQLCLEGYYDNTIFHRLIPKFIIQGGDPTNTGTGGESIYGGTFQDEFHQRLKFSHRGILGMVNEEGKPNSNRSQFFITFDQCSWLDKKNTVFGKVTGNSIYNLMNLQELQTDKNDRPINPPKIIKTKVVVNPFQDITVRKDEEIYKEVENLNNKKEEKITQIKKNQIQKKNLLSFQEEEQEEEDFEKEEDQEQEQFQEKKRFQIFMIQYKMRNQVNNQSLIQMNSKKKKRRIKKKQLQQKIKQVENNNEDEYDNVDNNNNQLYKEDVIQKNFLFKKIKKQVLNLLKKIKIQPLIKPEEIKKLEKKIREQQKNEYENLKITHLKQKREQIGTNSSEFQKQLKENKKLLSSLEQRKQRFLQDQKNQQHEGNYMKRLQEFKKQLNNEQGKNNWLNHKLKFQVTAARAFQDMETKQKVVDFDVNQYQESSKMQEFRQIKQYIPQEKKRNEILSVDELIKMSEK</sequence>
<evidence type="ECO:0000256" key="3">
    <source>
        <dbReference type="SAM" id="Coils"/>
    </source>
</evidence>
<feature type="domain" description="PPIase cyclophilin-type" evidence="4">
    <location>
        <begin position="19"/>
        <end position="168"/>
    </location>
</feature>
<dbReference type="InterPro" id="IPR044666">
    <property type="entry name" value="Cyclophilin_A-like"/>
</dbReference>
<accession>G0R1W4</accession>
<evidence type="ECO:0000256" key="2">
    <source>
        <dbReference type="ARBA" id="ARBA00023242"/>
    </source>
</evidence>
<feature type="coiled-coil region" evidence="3">
    <location>
        <begin position="267"/>
        <end position="301"/>
    </location>
</feature>
<dbReference type="Proteomes" id="UP000008983">
    <property type="component" value="Unassembled WGS sequence"/>
</dbReference>
<dbReference type="eggNOG" id="KOG0885">
    <property type="taxonomic scope" value="Eukaryota"/>
</dbReference>
<feature type="coiled-coil region" evidence="3">
    <location>
        <begin position="347"/>
        <end position="407"/>
    </location>
</feature>
<organism evidence="5 6">
    <name type="scientific">Ichthyophthirius multifiliis</name>
    <name type="common">White spot disease agent</name>
    <name type="synonym">Ich</name>
    <dbReference type="NCBI Taxonomy" id="5932"/>
    <lineage>
        <taxon>Eukaryota</taxon>
        <taxon>Sar</taxon>
        <taxon>Alveolata</taxon>
        <taxon>Ciliophora</taxon>
        <taxon>Intramacronucleata</taxon>
        <taxon>Oligohymenophorea</taxon>
        <taxon>Hymenostomatida</taxon>
        <taxon>Ophryoglenina</taxon>
        <taxon>Ichthyophthirius</taxon>
    </lineage>
</organism>
<dbReference type="PANTHER" id="PTHR45625">
    <property type="entry name" value="PEPTIDYL-PROLYL CIS-TRANS ISOMERASE-RELATED"/>
    <property type="match status" value="1"/>
</dbReference>
<keyword evidence="5" id="KW-0413">Isomerase</keyword>
<keyword evidence="3" id="KW-0175">Coiled coil</keyword>
<dbReference type="Pfam" id="PF00160">
    <property type="entry name" value="Pro_isomerase"/>
    <property type="match status" value="1"/>
</dbReference>
<dbReference type="GO" id="GO:0071013">
    <property type="term" value="C:catalytic step 2 spliceosome"/>
    <property type="evidence" value="ECO:0007669"/>
    <property type="project" value="TreeGrafter"/>
</dbReference>
<name>G0R1W4_ICHMU</name>
<dbReference type="CDD" id="cd01925">
    <property type="entry name" value="cyclophilin_CeCYP16-like"/>
    <property type="match status" value="1"/>
</dbReference>
<dbReference type="GO" id="GO:0016787">
    <property type="term" value="F:hydrolase activity"/>
    <property type="evidence" value="ECO:0007669"/>
    <property type="project" value="UniProtKB-KW"/>
</dbReference>
<dbReference type="EMBL" id="GL984232">
    <property type="protein sequence ID" value="EGR28537.1"/>
    <property type="molecule type" value="Genomic_DNA"/>
</dbReference>
<dbReference type="InterPro" id="IPR020892">
    <property type="entry name" value="Cyclophilin-type_PPIase_CS"/>
</dbReference>
<dbReference type="InterPro" id="IPR029000">
    <property type="entry name" value="Cyclophilin-like_dom_sf"/>
</dbReference>
<dbReference type="AlphaFoldDB" id="G0R1W4"/>
<dbReference type="PANTHER" id="PTHR45625:SF6">
    <property type="entry name" value="SPLICEOSOME-ASSOCIATED PROTEIN CWC27 HOMOLOG"/>
    <property type="match status" value="1"/>
</dbReference>
<dbReference type="PRINTS" id="PR00153">
    <property type="entry name" value="CSAPPISMRASE"/>
</dbReference>
<protein>
    <submittedName>
        <fullName evidence="5">Peptidyl-prolyl cis-trans cyclophilin-type family protein, putative</fullName>
        <ecNumber evidence="5">3.6.3.14</ecNumber>
        <ecNumber evidence="5">5.2.1.8</ecNumber>
    </submittedName>
</protein>
<evidence type="ECO:0000313" key="5">
    <source>
        <dbReference type="EMBL" id="EGR28537.1"/>
    </source>
</evidence>
<gene>
    <name evidence="5" type="ORF">IMG5_173270</name>
</gene>
<dbReference type="Gene3D" id="2.40.100.10">
    <property type="entry name" value="Cyclophilin-like"/>
    <property type="match status" value="1"/>
</dbReference>
<dbReference type="SUPFAM" id="SSF50891">
    <property type="entry name" value="Cyclophilin-like"/>
    <property type="match status" value="1"/>
</dbReference>
<dbReference type="GO" id="GO:0006457">
    <property type="term" value="P:protein folding"/>
    <property type="evidence" value="ECO:0007669"/>
    <property type="project" value="InterPro"/>
</dbReference>
<keyword evidence="5" id="KW-0378">Hydrolase</keyword>
<dbReference type="PROSITE" id="PS00170">
    <property type="entry name" value="CSA_PPIASE_1"/>
    <property type="match status" value="1"/>
</dbReference>
<dbReference type="GO" id="GO:0003755">
    <property type="term" value="F:peptidyl-prolyl cis-trans isomerase activity"/>
    <property type="evidence" value="ECO:0007669"/>
    <property type="project" value="UniProtKB-EC"/>
</dbReference>
<reference evidence="5 6" key="1">
    <citation type="submission" date="2011-07" db="EMBL/GenBank/DDBJ databases">
        <authorList>
            <person name="Coyne R."/>
            <person name="Brami D."/>
            <person name="Johnson J."/>
            <person name="Hostetler J."/>
            <person name="Hannick L."/>
            <person name="Clark T."/>
            <person name="Cassidy-Hanley D."/>
            <person name="Inman J."/>
        </authorList>
    </citation>
    <scope>NUCLEOTIDE SEQUENCE [LARGE SCALE GENOMIC DNA]</scope>
    <source>
        <strain evidence="5 6">G5</strain>
    </source>
</reference>
<dbReference type="InParanoid" id="G0R1W4"/>
<evidence type="ECO:0000313" key="6">
    <source>
        <dbReference type="Proteomes" id="UP000008983"/>
    </source>
</evidence>
<comment type="subcellular location">
    <subcellularLocation>
        <location evidence="1">Nucleus</location>
    </subcellularLocation>
</comment>
<dbReference type="FunFam" id="2.40.100.10:FF:000007">
    <property type="entry name" value="Peptidyl-prolyl cis-trans isomerase CWC27 homolog"/>
    <property type="match status" value="1"/>
</dbReference>
<dbReference type="RefSeq" id="XP_004029773.1">
    <property type="nucleotide sequence ID" value="XM_004029725.1"/>
</dbReference>
<dbReference type="EC" id="5.2.1.8" evidence="5"/>
<keyword evidence="6" id="KW-1185">Reference proteome</keyword>
<dbReference type="PROSITE" id="PS50072">
    <property type="entry name" value="CSA_PPIASE_2"/>
    <property type="match status" value="1"/>
</dbReference>
<keyword evidence="2" id="KW-0539">Nucleus</keyword>
<feature type="coiled-coil region" evidence="3">
    <location>
        <begin position="178"/>
        <end position="235"/>
    </location>
</feature>
<evidence type="ECO:0000256" key="1">
    <source>
        <dbReference type="ARBA" id="ARBA00004123"/>
    </source>
</evidence>
<dbReference type="OrthoDB" id="442970at2759"/>
<dbReference type="STRING" id="857967.G0R1W4"/>
<dbReference type="InterPro" id="IPR002130">
    <property type="entry name" value="Cyclophilin-type_PPIase_dom"/>
</dbReference>
<proteinExistence type="predicted"/>